<dbReference type="InterPro" id="IPR022684">
    <property type="entry name" value="Calpain_cysteine_protease"/>
</dbReference>
<dbReference type="Pfam" id="PF06554">
    <property type="entry name" value="Olfactory_mark"/>
    <property type="match status" value="1"/>
</dbReference>
<proteinExistence type="inferred from homology"/>
<dbReference type="CDD" id="cd00214">
    <property type="entry name" value="Calpain_III"/>
    <property type="match status" value="1"/>
</dbReference>
<keyword evidence="6" id="KW-1185">Reference proteome</keyword>
<sequence>MTSEAAELELHLVQDAQLTEIMRIRVKTLQQKNEKPQDGEKLLRDHEFVFRLDFSRQHGLRFLRWKVALDRPGKATVVGTSQHWTPDLTNLMRRQLLEPVGVFWKTPEAPDVIECNEADALEFGERLVELAKIRKAMYFLIAFSDGLEPAHLKCSVIPDWKEQEWSSEKPQSYAGIFHFQFWRFGRWIDVVIDDRLPTLHNQLIYCHSNSKNEFWCALVEKAYAKLSGCYEALDGGNTGDALVDFTGGVSEPIDLVEGGYSSDEDKRNLLFERVLKVHNRGGLISCSIKAVSAADMEARLDCGLVKGHAYAVTDVRKVRLGHGLLAFFKSEKLDMIRLRNPWGEREWNGPWSDTSEEWQKVSSSERENLGMTVEDDGEFWMAFDDFCRYFTDIIKCRLINTSYLSIHKTWEEAVLKGAWTRHEDPLKNRCGGCINNRDTFLQNPQYVFNVKKAEDEVLVCIQQKPKRTSQKEGKGENLAIGFDIFKVELNRTYRMHSLQTKVAASIYINSRSVFLRTDLKEGRYVIIPTTFDAGHVAEFLLRQFTDVPSECQ</sequence>
<dbReference type="SUPFAM" id="SSF49758">
    <property type="entry name" value="Calpain large subunit, middle domain (domain III)"/>
    <property type="match status" value="1"/>
</dbReference>
<dbReference type="InterPro" id="IPR038765">
    <property type="entry name" value="Papain-like_cys_pep_sf"/>
</dbReference>
<dbReference type="Pfam" id="PF00648">
    <property type="entry name" value="Peptidase_C2"/>
    <property type="match status" value="1"/>
</dbReference>
<dbReference type="InterPro" id="IPR001300">
    <property type="entry name" value="Peptidase_C2_calpain_cat"/>
</dbReference>
<accession>A0AAW1BKW7</accession>
<dbReference type="PROSITE" id="PS50203">
    <property type="entry name" value="CALPAIN_CAT"/>
    <property type="match status" value="1"/>
</dbReference>
<dbReference type="GO" id="GO:0004198">
    <property type="term" value="F:calcium-dependent cysteine-type endopeptidase activity"/>
    <property type="evidence" value="ECO:0007669"/>
    <property type="project" value="InterPro"/>
</dbReference>
<dbReference type="Proteomes" id="UP001474421">
    <property type="component" value="Unassembled WGS sequence"/>
</dbReference>
<evidence type="ECO:0000256" key="1">
    <source>
        <dbReference type="ARBA" id="ARBA00007623"/>
    </source>
</evidence>
<dbReference type="SMART" id="SM00720">
    <property type="entry name" value="calpain_III"/>
    <property type="match status" value="1"/>
</dbReference>
<feature type="active site" evidence="2">
    <location>
        <position position="308"/>
    </location>
</feature>
<evidence type="ECO:0000313" key="5">
    <source>
        <dbReference type="EMBL" id="KAK9402607.1"/>
    </source>
</evidence>
<dbReference type="InterPro" id="IPR036213">
    <property type="entry name" value="Calpain_III_sf"/>
</dbReference>
<dbReference type="SUPFAM" id="SSF63697">
    <property type="entry name" value="Olfactory marker protein"/>
    <property type="match status" value="1"/>
</dbReference>
<dbReference type="FunFam" id="2.60.120.380:FF:000003">
    <property type="entry name" value="Calpain 5"/>
    <property type="match status" value="1"/>
</dbReference>
<comment type="caution">
    <text evidence="3">Lacks conserved residue(s) required for the propagation of feature annotation.</text>
</comment>
<dbReference type="InterPro" id="IPR036727">
    <property type="entry name" value="Olfactory_marker_sf"/>
</dbReference>
<dbReference type="EMBL" id="JAOTOJ010000004">
    <property type="protein sequence ID" value="KAK9402607.1"/>
    <property type="molecule type" value="Genomic_DNA"/>
</dbReference>
<dbReference type="InterPro" id="IPR009103">
    <property type="entry name" value="Olfactory_marker"/>
</dbReference>
<dbReference type="InterPro" id="IPR022682">
    <property type="entry name" value="Calpain_domain_III"/>
</dbReference>
<dbReference type="FunFam" id="3.90.70.10:FF:000027">
    <property type="entry name" value="Calpain 5"/>
    <property type="match status" value="1"/>
</dbReference>
<dbReference type="PANTHER" id="PTHR10183:SF402">
    <property type="entry name" value="CALPAIN-5"/>
    <property type="match status" value="1"/>
</dbReference>
<protein>
    <submittedName>
        <fullName evidence="5">Calpain-5</fullName>
    </submittedName>
</protein>
<feature type="active site" evidence="2">
    <location>
        <position position="340"/>
    </location>
</feature>
<evidence type="ECO:0000256" key="2">
    <source>
        <dbReference type="PIRSR" id="PIRSR622684-1"/>
    </source>
</evidence>
<gene>
    <name evidence="5" type="ORF">NXF25_010963</name>
</gene>
<evidence type="ECO:0000313" key="6">
    <source>
        <dbReference type="Proteomes" id="UP001474421"/>
    </source>
</evidence>
<dbReference type="SUPFAM" id="SSF54001">
    <property type="entry name" value="Cysteine proteinases"/>
    <property type="match status" value="1"/>
</dbReference>
<dbReference type="InterPro" id="IPR022683">
    <property type="entry name" value="Calpain_III"/>
</dbReference>
<dbReference type="CDD" id="cd00044">
    <property type="entry name" value="CysPc"/>
    <property type="match status" value="1"/>
</dbReference>
<dbReference type="Gene3D" id="3.90.70.10">
    <property type="entry name" value="Cysteine proteinases"/>
    <property type="match status" value="1"/>
</dbReference>
<feature type="domain" description="Calpain catalytic" evidence="4">
    <location>
        <begin position="138"/>
        <end position="399"/>
    </location>
</feature>
<reference evidence="5 6" key="1">
    <citation type="journal article" date="2024" name="Proc. Natl. Acad. Sci. U.S.A.">
        <title>The genetic regulatory architecture and epigenomic basis for age-related changes in rattlesnake venom.</title>
        <authorList>
            <person name="Hogan M.P."/>
            <person name="Holding M.L."/>
            <person name="Nystrom G.S."/>
            <person name="Colston T.J."/>
            <person name="Bartlett D.A."/>
            <person name="Mason A.J."/>
            <person name="Ellsworth S.A."/>
            <person name="Rautsaw R.M."/>
            <person name="Lawrence K.C."/>
            <person name="Strickland J.L."/>
            <person name="He B."/>
            <person name="Fraser P."/>
            <person name="Margres M.J."/>
            <person name="Gilbert D.M."/>
            <person name="Gibbs H.L."/>
            <person name="Parkinson C.L."/>
            <person name="Rokyta D.R."/>
        </authorList>
    </citation>
    <scope>NUCLEOTIDE SEQUENCE [LARGE SCALE GENOMIC DNA]</scope>
    <source>
        <strain evidence="5">DRR0105</strain>
    </source>
</reference>
<comment type="caution">
    <text evidence="5">The sequence shown here is derived from an EMBL/GenBank/DDBJ whole genome shotgun (WGS) entry which is preliminary data.</text>
</comment>
<dbReference type="PRINTS" id="PR00704">
    <property type="entry name" value="CALPAIN"/>
</dbReference>
<dbReference type="AlphaFoldDB" id="A0AAW1BKW7"/>
<organism evidence="5 6">
    <name type="scientific">Crotalus adamanteus</name>
    <name type="common">Eastern diamondback rattlesnake</name>
    <dbReference type="NCBI Taxonomy" id="8729"/>
    <lineage>
        <taxon>Eukaryota</taxon>
        <taxon>Metazoa</taxon>
        <taxon>Chordata</taxon>
        <taxon>Craniata</taxon>
        <taxon>Vertebrata</taxon>
        <taxon>Euteleostomi</taxon>
        <taxon>Lepidosauria</taxon>
        <taxon>Squamata</taxon>
        <taxon>Bifurcata</taxon>
        <taxon>Unidentata</taxon>
        <taxon>Episquamata</taxon>
        <taxon>Toxicofera</taxon>
        <taxon>Serpentes</taxon>
        <taxon>Colubroidea</taxon>
        <taxon>Viperidae</taxon>
        <taxon>Crotalinae</taxon>
        <taxon>Crotalus</taxon>
    </lineage>
</organism>
<dbReference type="GO" id="GO:0007608">
    <property type="term" value="P:sensory perception of smell"/>
    <property type="evidence" value="ECO:0007669"/>
    <property type="project" value="InterPro"/>
</dbReference>
<dbReference type="Gene3D" id="2.60.120.380">
    <property type="match status" value="1"/>
</dbReference>
<dbReference type="GO" id="GO:0005737">
    <property type="term" value="C:cytoplasm"/>
    <property type="evidence" value="ECO:0007669"/>
    <property type="project" value="TreeGrafter"/>
</dbReference>
<dbReference type="SMART" id="SM00230">
    <property type="entry name" value="CysPc"/>
    <property type="match status" value="1"/>
</dbReference>
<dbReference type="GO" id="GO:0007165">
    <property type="term" value="P:signal transduction"/>
    <property type="evidence" value="ECO:0007669"/>
    <property type="project" value="InterPro"/>
</dbReference>
<dbReference type="InterPro" id="IPR033883">
    <property type="entry name" value="C2_III"/>
</dbReference>
<comment type="similarity">
    <text evidence="1">Belongs to the peptidase C2 family.</text>
</comment>
<evidence type="ECO:0000259" key="4">
    <source>
        <dbReference type="PROSITE" id="PS50203"/>
    </source>
</evidence>
<dbReference type="GO" id="GO:0006508">
    <property type="term" value="P:proteolysis"/>
    <property type="evidence" value="ECO:0007669"/>
    <property type="project" value="InterPro"/>
</dbReference>
<dbReference type="Gene3D" id="2.60.120.390">
    <property type="entry name" value="Olfactory marker"/>
    <property type="match status" value="1"/>
</dbReference>
<dbReference type="PANTHER" id="PTHR10183">
    <property type="entry name" value="CALPAIN"/>
    <property type="match status" value="1"/>
</dbReference>
<dbReference type="Pfam" id="PF01067">
    <property type="entry name" value="Calpain_III"/>
    <property type="match status" value="1"/>
</dbReference>
<evidence type="ECO:0000256" key="3">
    <source>
        <dbReference type="PROSITE-ProRule" id="PRU00239"/>
    </source>
</evidence>
<name>A0AAW1BKW7_CROAD</name>